<protein>
    <submittedName>
        <fullName evidence="3">Uncharacterized protein</fullName>
    </submittedName>
</protein>
<organism evidence="3 4">
    <name type="scientific">Tulasnella calospora MUT 4182</name>
    <dbReference type="NCBI Taxonomy" id="1051891"/>
    <lineage>
        <taxon>Eukaryota</taxon>
        <taxon>Fungi</taxon>
        <taxon>Dikarya</taxon>
        <taxon>Basidiomycota</taxon>
        <taxon>Agaricomycotina</taxon>
        <taxon>Agaricomycetes</taxon>
        <taxon>Cantharellales</taxon>
        <taxon>Tulasnellaceae</taxon>
        <taxon>Tulasnella</taxon>
    </lineage>
</organism>
<dbReference type="HOGENOM" id="CLU_992319_0_0_1"/>
<sequence length="281" mass="30589">MAIIVDSKTPTRDASETSDVHQPDVPPPEYVAEETPRRTNDLPASDVPPVNKSSTSPPTNHDRWWRRWLRSPIALSLIFLGCAVIATGIGLAVHFTVGKRNDQDPPPYPEGGPGPHGPNGGNFTGADAYGPWSTSVKTFAFPRDTAHVEFLSLQGLVDGYTQINVGRPDQTDIEADVSIQWKARMLTSTPIVNSYYDPTNSSISITCPPSYYNDSVSLSNVFIYANITVRLPQNYAYGSLGLRSTAQSPHCWITTIANMTAGKITFDRVLLESGQGALIVQ</sequence>
<dbReference type="Proteomes" id="UP000054248">
    <property type="component" value="Unassembled WGS sequence"/>
</dbReference>
<evidence type="ECO:0000313" key="4">
    <source>
        <dbReference type="Proteomes" id="UP000054248"/>
    </source>
</evidence>
<accession>A0A0C3QU84</accession>
<keyword evidence="2" id="KW-0812">Transmembrane</keyword>
<dbReference type="AlphaFoldDB" id="A0A0C3QU84"/>
<dbReference type="EMBL" id="KN822959">
    <property type="protein sequence ID" value="KIO31949.1"/>
    <property type="molecule type" value="Genomic_DNA"/>
</dbReference>
<reference evidence="3 4" key="1">
    <citation type="submission" date="2014-04" db="EMBL/GenBank/DDBJ databases">
        <authorList>
            <consortium name="DOE Joint Genome Institute"/>
            <person name="Kuo A."/>
            <person name="Girlanda M."/>
            <person name="Perotto S."/>
            <person name="Kohler A."/>
            <person name="Nagy L.G."/>
            <person name="Floudas D."/>
            <person name="Copeland A."/>
            <person name="Barry K.W."/>
            <person name="Cichocki N."/>
            <person name="Veneault-Fourrey C."/>
            <person name="LaButti K."/>
            <person name="Lindquist E.A."/>
            <person name="Lipzen A."/>
            <person name="Lundell T."/>
            <person name="Morin E."/>
            <person name="Murat C."/>
            <person name="Sun H."/>
            <person name="Tunlid A."/>
            <person name="Henrissat B."/>
            <person name="Grigoriev I.V."/>
            <person name="Hibbett D.S."/>
            <person name="Martin F."/>
            <person name="Nordberg H.P."/>
            <person name="Cantor M.N."/>
            <person name="Hua S.X."/>
        </authorList>
    </citation>
    <scope>NUCLEOTIDE SEQUENCE [LARGE SCALE GENOMIC DNA]</scope>
    <source>
        <strain evidence="3 4">MUT 4182</strain>
    </source>
</reference>
<name>A0A0C3QU84_9AGAM</name>
<evidence type="ECO:0000313" key="3">
    <source>
        <dbReference type="EMBL" id="KIO31949.1"/>
    </source>
</evidence>
<reference evidence="4" key="2">
    <citation type="submission" date="2015-01" db="EMBL/GenBank/DDBJ databases">
        <title>Evolutionary Origins and Diversification of the Mycorrhizal Mutualists.</title>
        <authorList>
            <consortium name="DOE Joint Genome Institute"/>
            <consortium name="Mycorrhizal Genomics Consortium"/>
            <person name="Kohler A."/>
            <person name="Kuo A."/>
            <person name="Nagy L.G."/>
            <person name="Floudas D."/>
            <person name="Copeland A."/>
            <person name="Barry K.W."/>
            <person name="Cichocki N."/>
            <person name="Veneault-Fourrey C."/>
            <person name="LaButti K."/>
            <person name="Lindquist E.A."/>
            <person name="Lipzen A."/>
            <person name="Lundell T."/>
            <person name="Morin E."/>
            <person name="Murat C."/>
            <person name="Riley R."/>
            <person name="Ohm R."/>
            <person name="Sun H."/>
            <person name="Tunlid A."/>
            <person name="Henrissat B."/>
            <person name="Grigoriev I.V."/>
            <person name="Hibbett D.S."/>
            <person name="Martin F."/>
        </authorList>
    </citation>
    <scope>NUCLEOTIDE SEQUENCE [LARGE SCALE GENOMIC DNA]</scope>
    <source>
        <strain evidence="4">MUT 4182</strain>
    </source>
</reference>
<keyword evidence="2" id="KW-0472">Membrane</keyword>
<feature type="compositionally biased region" description="Basic and acidic residues" evidence="1">
    <location>
        <begin position="9"/>
        <end position="22"/>
    </location>
</feature>
<dbReference type="OrthoDB" id="3213690at2759"/>
<evidence type="ECO:0000256" key="1">
    <source>
        <dbReference type="SAM" id="MobiDB-lite"/>
    </source>
</evidence>
<keyword evidence="4" id="KW-1185">Reference proteome</keyword>
<feature type="non-terminal residue" evidence="3">
    <location>
        <position position="281"/>
    </location>
</feature>
<feature type="region of interest" description="Disordered" evidence="1">
    <location>
        <begin position="1"/>
        <end position="62"/>
    </location>
</feature>
<evidence type="ECO:0000256" key="2">
    <source>
        <dbReference type="SAM" id="Phobius"/>
    </source>
</evidence>
<gene>
    <name evidence="3" type="ORF">M407DRAFT_19210</name>
</gene>
<feature type="compositionally biased region" description="Pro residues" evidence="1">
    <location>
        <begin position="104"/>
        <end position="116"/>
    </location>
</feature>
<proteinExistence type="predicted"/>
<feature type="transmembrane region" description="Helical" evidence="2">
    <location>
        <begin position="73"/>
        <end position="97"/>
    </location>
</feature>
<feature type="region of interest" description="Disordered" evidence="1">
    <location>
        <begin position="102"/>
        <end position="127"/>
    </location>
</feature>
<keyword evidence="2" id="KW-1133">Transmembrane helix</keyword>